<accession>A0A6A8AF49</accession>
<dbReference type="RefSeq" id="WP_153359776.1">
    <property type="nucleotide sequence ID" value="NZ_JAYKOO010000001.1"/>
</dbReference>
<feature type="domain" description="PAS fold-3" evidence="1">
    <location>
        <begin position="47"/>
        <end position="132"/>
    </location>
</feature>
<dbReference type="AlphaFoldDB" id="A0A6A8AF49"/>
<dbReference type="InterPro" id="IPR013655">
    <property type="entry name" value="PAS_fold_3"/>
</dbReference>
<name>A0A6A8AF49_9HYPH</name>
<proteinExistence type="predicted"/>
<protein>
    <submittedName>
        <fullName evidence="2">PAS domain-containing protein</fullName>
    </submittedName>
</protein>
<evidence type="ECO:0000313" key="3">
    <source>
        <dbReference type="Proteomes" id="UP000435138"/>
    </source>
</evidence>
<dbReference type="EMBL" id="WIXI01000051">
    <property type="protein sequence ID" value="MQY49732.1"/>
    <property type="molecule type" value="Genomic_DNA"/>
</dbReference>
<dbReference type="Proteomes" id="UP000435138">
    <property type="component" value="Unassembled WGS sequence"/>
</dbReference>
<sequence length="166" mass="18903">MPFWVEQEHRDNNQHRAIGISDAEAVELITAFRLFGSWRFDLDSGHMFASSDFSELFGLHHNDGPMDMTEVSAQIHPDDLGFMMSTFERASVDKRTYHSIFRVGAEGETYRFLRSVGMFREKAGTSGEVVGVTYEFFPRRSGTAFVSEEERWPLGSPGPQDIPDEK</sequence>
<evidence type="ECO:0000259" key="1">
    <source>
        <dbReference type="Pfam" id="PF08447"/>
    </source>
</evidence>
<reference evidence="2 3" key="1">
    <citation type="submission" date="2019-11" db="EMBL/GenBank/DDBJ databases">
        <title>Genome analysis of Rhizobacterium cereale a novel genus and species isolated from maize roots in North Spain.</title>
        <authorList>
            <person name="Menendez E."/>
            <person name="Flores-Felix J.D."/>
            <person name="Ramirez-Bahena M.-H."/>
            <person name="Igual J.M."/>
            <person name="Garcia-Fraile P."/>
            <person name="Peix A."/>
            <person name="Velazquez E."/>
        </authorList>
    </citation>
    <scope>NUCLEOTIDE SEQUENCE [LARGE SCALE GENOMIC DNA]</scope>
    <source>
        <strain evidence="2 3">RZME27</strain>
    </source>
</reference>
<comment type="caution">
    <text evidence="2">The sequence shown here is derived from an EMBL/GenBank/DDBJ whole genome shotgun (WGS) entry which is preliminary data.</text>
</comment>
<gene>
    <name evidence="2" type="ORF">GAO09_27270</name>
</gene>
<dbReference type="Pfam" id="PF08447">
    <property type="entry name" value="PAS_3"/>
    <property type="match status" value="1"/>
</dbReference>
<evidence type="ECO:0000313" key="2">
    <source>
        <dbReference type="EMBL" id="MQY49732.1"/>
    </source>
</evidence>
<dbReference type="InterPro" id="IPR035965">
    <property type="entry name" value="PAS-like_dom_sf"/>
</dbReference>
<dbReference type="SUPFAM" id="SSF55785">
    <property type="entry name" value="PYP-like sensor domain (PAS domain)"/>
    <property type="match status" value="1"/>
</dbReference>
<keyword evidence="3" id="KW-1185">Reference proteome</keyword>
<organism evidence="2 3">
    <name type="scientific">Endobacterium cereale</name>
    <dbReference type="NCBI Taxonomy" id="2663029"/>
    <lineage>
        <taxon>Bacteria</taxon>
        <taxon>Pseudomonadati</taxon>
        <taxon>Pseudomonadota</taxon>
        <taxon>Alphaproteobacteria</taxon>
        <taxon>Hyphomicrobiales</taxon>
        <taxon>Rhizobiaceae</taxon>
        <taxon>Endobacterium</taxon>
    </lineage>
</organism>
<dbReference type="Gene3D" id="3.30.450.20">
    <property type="entry name" value="PAS domain"/>
    <property type="match status" value="1"/>
</dbReference>